<feature type="compositionally biased region" description="Polar residues" evidence="1">
    <location>
        <begin position="65"/>
        <end position="88"/>
    </location>
</feature>
<evidence type="ECO:0000256" key="1">
    <source>
        <dbReference type="SAM" id="MobiDB-lite"/>
    </source>
</evidence>
<comment type="caution">
    <text evidence="3">The sequence shown here is derived from an EMBL/GenBank/DDBJ whole genome shotgun (WGS) entry which is preliminary data.</text>
</comment>
<feature type="region of interest" description="Disordered" evidence="1">
    <location>
        <begin position="65"/>
        <end position="102"/>
    </location>
</feature>
<feature type="compositionally biased region" description="Low complexity" evidence="1">
    <location>
        <begin position="89"/>
        <end position="102"/>
    </location>
</feature>
<dbReference type="HOGENOM" id="CLU_009601_2_1_1"/>
<name>A0A0A2VWW9_BEABA</name>
<dbReference type="PANTHER" id="PTHR21054">
    <property type="entry name" value="ZINC METALLOPROTEINASE-RELATED"/>
    <property type="match status" value="1"/>
</dbReference>
<dbReference type="GO" id="GO:0005737">
    <property type="term" value="C:cytoplasm"/>
    <property type="evidence" value="ECO:0007669"/>
    <property type="project" value="TreeGrafter"/>
</dbReference>
<evidence type="ECO:0000313" key="3">
    <source>
        <dbReference type="EMBL" id="KGQ10640.1"/>
    </source>
</evidence>
<dbReference type="Gene3D" id="2.100.10.30">
    <property type="entry name" value="Jacalin-like lectin domain"/>
    <property type="match status" value="1"/>
</dbReference>
<dbReference type="SUPFAM" id="SSF51101">
    <property type="entry name" value="Mannose-binding lectins"/>
    <property type="match status" value="1"/>
</dbReference>
<dbReference type="PROSITE" id="PS51752">
    <property type="entry name" value="JACALIN_LECTIN"/>
    <property type="match status" value="1"/>
</dbReference>
<sequence>MAPKFLKELRRRSKASFRTDASTDTSSEGAVSHGTATSSGSVTPPSIAQNSDPALDLQLKDTGEQLTQTSSRPTLPANGSNASRYSTQSVPGPSGLGSPALSGKPNIPLSKYAPRIHNINENSWASIPLSSLYPASMINAPQAERVYQKSIILYGTIGDSATTTTPMDGTIILSRLDDDIPPISWPVCDSHFKAVAYLQPGPNKLRFDFASPKLANSTSSNPIHSSHLTIHMIPATGSPPLQLAIVLAKDSPATYPATPTRAEREGNGLETAIRKYRMAAYLWQAFTAEQMWRNKMGRRTFRFEEEWMTGSANYRDRETGNMRSEARVHIIRCDKTVAELQQLAESASTEPANRKVMRAAVAGAVSSYFNPLPGQKQYVAAMLLDTDWDLPDASLATDVDTPTSSPDEAKIALLGSQYLQHYPSSLEEVVPSFTDCTPTDTQLAKYQCGEAGSSWEAANAGVGAHLHEIGRLFGCPSQETGVMLKDYVVFSRTFVTREAYSTRTKSKGGLALQGDECAWHRLDCLRFRAHPAFRLPRDPPARSDASVQAYAVENGTLLAVASSGISFVEIYGEGDRVCRSWMEFPLDSTATHRQIALSEQDIATRLPETIRKGPIRLSIKSHGGNSLDIDNVKQFISKAQAVKIKGSKQGFRSCQIGTAQPPNTDPEDLLFASAITDRVMIRMNVYHDADVIYGLEFVYDDDETQLFGTRAGKIRGDTYDFDLRRGEYLSGFTIKGGSAMNGLQVLTSLGRKSRVFGNPYGGSSHTILPPRGYTICGVSGTHRSQLDSISAVVTR</sequence>
<feature type="region of interest" description="Disordered" evidence="1">
    <location>
        <begin position="1"/>
        <end position="52"/>
    </location>
</feature>
<feature type="compositionally biased region" description="Polar residues" evidence="1">
    <location>
        <begin position="19"/>
        <end position="52"/>
    </location>
</feature>
<dbReference type="InterPro" id="IPR021917">
    <property type="entry name" value="Unchr_Zn-peptidase-like"/>
</dbReference>
<reference evidence="3 4" key="1">
    <citation type="submission" date="2012-10" db="EMBL/GenBank/DDBJ databases">
        <title>Genome sequencing and analysis of entomopathogenic fungi Beauveria bassiana D1-5.</title>
        <authorList>
            <person name="Li Q."/>
            <person name="Wang L."/>
            <person name="Zhang Z."/>
            <person name="Wang Q."/>
            <person name="Ren J."/>
            <person name="Wang M."/>
            <person name="Xu W."/>
            <person name="Wang J."/>
            <person name="Lu Y."/>
            <person name="Du Q."/>
            <person name="Sun Z."/>
        </authorList>
    </citation>
    <scope>NUCLEOTIDE SEQUENCE [LARGE SCALE GENOMIC DNA]</scope>
    <source>
        <strain evidence="3 4">D1-5</strain>
    </source>
</reference>
<feature type="domain" description="Jacalin-type lectin" evidence="2">
    <location>
        <begin position="657"/>
        <end position="795"/>
    </location>
</feature>
<dbReference type="SMART" id="SM00915">
    <property type="entry name" value="Jacalin"/>
    <property type="match status" value="1"/>
</dbReference>
<organism evidence="3 4">
    <name type="scientific">Beauveria bassiana D1-5</name>
    <dbReference type="NCBI Taxonomy" id="1245745"/>
    <lineage>
        <taxon>Eukaryota</taxon>
        <taxon>Fungi</taxon>
        <taxon>Dikarya</taxon>
        <taxon>Ascomycota</taxon>
        <taxon>Pezizomycotina</taxon>
        <taxon>Sordariomycetes</taxon>
        <taxon>Hypocreomycetidae</taxon>
        <taxon>Hypocreales</taxon>
        <taxon>Cordycipitaceae</taxon>
        <taxon>Beauveria</taxon>
    </lineage>
</organism>
<dbReference type="Pfam" id="PF12044">
    <property type="entry name" value="Metallopep"/>
    <property type="match status" value="1"/>
</dbReference>
<dbReference type="EMBL" id="ANFO01000295">
    <property type="protein sequence ID" value="KGQ10640.1"/>
    <property type="molecule type" value="Genomic_DNA"/>
</dbReference>
<evidence type="ECO:0000259" key="2">
    <source>
        <dbReference type="PROSITE" id="PS51752"/>
    </source>
</evidence>
<evidence type="ECO:0000313" key="4">
    <source>
        <dbReference type="Proteomes" id="UP000030106"/>
    </source>
</evidence>
<dbReference type="InterPro" id="IPR001229">
    <property type="entry name" value="Jacalin-like_lectin_dom"/>
</dbReference>
<dbReference type="eggNOG" id="KOG4525">
    <property type="taxonomic scope" value="Eukaryota"/>
</dbReference>
<dbReference type="InterPro" id="IPR053002">
    <property type="entry name" value="Metalloproteinase_M10B"/>
</dbReference>
<proteinExistence type="predicted"/>
<dbReference type="Pfam" id="PF01419">
    <property type="entry name" value="Jacalin"/>
    <property type="match status" value="1"/>
</dbReference>
<dbReference type="OrthoDB" id="74460at2759"/>
<dbReference type="AlphaFoldDB" id="A0A0A2VWW9"/>
<dbReference type="Proteomes" id="UP000030106">
    <property type="component" value="Unassembled WGS sequence"/>
</dbReference>
<dbReference type="InterPro" id="IPR036404">
    <property type="entry name" value="Jacalin-like_lectin_dom_sf"/>
</dbReference>
<protein>
    <submittedName>
        <fullName evidence="3">Putative zinc metalloproteinase</fullName>
    </submittedName>
</protein>
<accession>A0A0A2VWW9</accession>
<gene>
    <name evidence="3" type="ORF">BBAD15_g4035</name>
</gene>
<dbReference type="PANTHER" id="PTHR21054:SF2">
    <property type="entry name" value="MIP04191P"/>
    <property type="match status" value="1"/>
</dbReference>